<dbReference type="GO" id="GO:0045334">
    <property type="term" value="C:clathrin-coated endocytic vesicle"/>
    <property type="evidence" value="ECO:0007669"/>
    <property type="project" value="TreeGrafter"/>
</dbReference>
<dbReference type="GO" id="GO:2001135">
    <property type="term" value="P:regulation of endocytic recycling"/>
    <property type="evidence" value="ECO:0007669"/>
    <property type="project" value="TreeGrafter"/>
</dbReference>
<proteinExistence type="predicted"/>
<evidence type="ECO:0000313" key="2">
    <source>
        <dbReference type="EnsemblMetazoa" id="XP_020912950.2"/>
    </source>
</evidence>
<dbReference type="AlphaFoldDB" id="A0A913XZZ7"/>
<dbReference type="PANTHER" id="PTHR45662">
    <property type="entry name" value="PHOSPHATIDYLINOSITIDE PHOSPHATASE SAC1"/>
    <property type="match status" value="1"/>
</dbReference>
<dbReference type="PANTHER" id="PTHR45662:SF8">
    <property type="entry name" value="PHOSPHATIDYLINOSITIDE PHOSPHATASE SAC2"/>
    <property type="match status" value="1"/>
</dbReference>
<sequence length="267" mass="30590">MELFQARDNYIITDGYYSLWCNRSDGGIVPRQGVPPTEAFDPVCKGKVYGVIGKIQLFPGTEWKLLVITKRTLLGLYPGNHEVYKIDRIAVLPLSDGDATDLELDLCDKHQSGGKPRGVGDGQQKGFERTWQSMKSAVTNIKENVKNTNMQKDIKDKEKEKLERRLLEEIFKMFNDSDSFIYSPTGDITNTQQKQCGEHYDNTLPLWKRVRLLILHLKKKSLHCAVHEFHKPTIHFGKLCTCNYTVVRFTSTFTCMLCNIYNMSGRS</sequence>
<dbReference type="RefSeq" id="XP_020912950.2">
    <property type="nucleotide sequence ID" value="XM_021057291.2"/>
</dbReference>
<dbReference type="OMA" id="CAVHEFH"/>
<feature type="domain" description="SAC" evidence="1">
    <location>
        <begin position="49"/>
        <end position="199"/>
    </location>
</feature>
<dbReference type="GeneID" id="110250646"/>
<evidence type="ECO:0000313" key="3">
    <source>
        <dbReference type="Proteomes" id="UP000887567"/>
    </source>
</evidence>
<dbReference type="InterPro" id="IPR002013">
    <property type="entry name" value="SAC_dom"/>
</dbReference>
<dbReference type="Proteomes" id="UP000887567">
    <property type="component" value="Unplaced"/>
</dbReference>
<reference evidence="2" key="1">
    <citation type="submission" date="2022-11" db="UniProtKB">
        <authorList>
            <consortium name="EnsemblMetazoa"/>
        </authorList>
    </citation>
    <scope>IDENTIFICATION</scope>
</reference>
<name>A0A913XZZ7_EXADI</name>
<accession>A0A913XZZ7</accession>
<dbReference type="GO" id="GO:0005769">
    <property type="term" value="C:early endosome"/>
    <property type="evidence" value="ECO:0007669"/>
    <property type="project" value="TreeGrafter"/>
</dbReference>
<dbReference type="GO" id="GO:0043812">
    <property type="term" value="F:phosphatidylinositol-4-phosphate phosphatase activity"/>
    <property type="evidence" value="ECO:0007669"/>
    <property type="project" value="TreeGrafter"/>
</dbReference>
<dbReference type="GO" id="GO:0046856">
    <property type="term" value="P:phosphatidylinositol dephosphorylation"/>
    <property type="evidence" value="ECO:0007669"/>
    <property type="project" value="TreeGrafter"/>
</dbReference>
<organism evidence="2 3">
    <name type="scientific">Exaiptasia diaphana</name>
    <name type="common">Tropical sea anemone</name>
    <name type="synonym">Aiptasia pulchella</name>
    <dbReference type="NCBI Taxonomy" id="2652724"/>
    <lineage>
        <taxon>Eukaryota</taxon>
        <taxon>Metazoa</taxon>
        <taxon>Cnidaria</taxon>
        <taxon>Anthozoa</taxon>
        <taxon>Hexacorallia</taxon>
        <taxon>Actiniaria</taxon>
        <taxon>Aiptasiidae</taxon>
        <taxon>Exaiptasia</taxon>
    </lineage>
</organism>
<protein>
    <recommendedName>
        <fullName evidence="1">SAC domain-containing protein</fullName>
    </recommendedName>
</protein>
<dbReference type="EnsemblMetazoa" id="XM_021057291.2">
    <property type="protein sequence ID" value="XP_020912950.2"/>
    <property type="gene ID" value="LOC110250646"/>
</dbReference>
<evidence type="ECO:0000259" key="1">
    <source>
        <dbReference type="Pfam" id="PF02383"/>
    </source>
</evidence>
<dbReference type="KEGG" id="epa:110250646"/>
<dbReference type="Pfam" id="PF02383">
    <property type="entry name" value="Syja_N"/>
    <property type="match status" value="1"/>
</dbReference>
<keyword evidence="3" id="KW-1185">Reference proteome</keyword>
<dbReference type="OrthoDB" id="405996at2759"/>